<dbReference type="Proteomes" id="UP000239711">
    <property type="component" value="Unassembled WGS sequence"/>
</dbReference>
<accession>A0A2S9J482</accession>
<gene>
    <name evidence="1" type="ORF">C5745_09770</name>
</gene>
<keyword evidence="2" id="KW-1185">Reference proteome</keyword>
<organism evidence="1 2">
    <name type="scientific">Sphingobacterium haloxyli</name>
    <dbReference type="NCBI Taxonomy" id="2100533"/>
    <lineage>
        <taxon>Bacteria</taxon>
        <taxon>Pseudomonadati</taxon>
        <taxon>Bacteroidota</taxon>
        <taxon>Sphingobacteriia</taxon>
        <taxon>Sphingobacteriales</taxon>
        <taxon>Sphingobacteriaceae</taxon>
        <taxon>Sphingobacterium</taxon>
    </lineage>
</organism>
<evidence type="ECO:0000313" key="1">
    <source>
        <dbReference type="EMBL" id="PRD47591.1"/>
    </source>
</evidence>
<protein>
    <submittedName>
        <fullName evidence="1">Uncharacterized protein</fullName>
    </submittedName>
</protein>
<proteinExistence type="predicted"/>
<evidence type="ECO:0000313" key="2">
    <source>
        <dbReference type="Proteomes" id="UP000239711"/>
    </source>
</evidence>
<dbReference type="EMBL" id="PVBQ01000006">
    <property type="protein sequence ID" value="PRD47591.1"/>
    <property type="molecule type" value="Genomic_DNA"/>
</dbReference>
<comment type="caution">
    <text evidence="1">The sequence shown here is derived from an EMBL/GenBank/DDBJ whole genome shotgun (WGS) entry which is preliminary data.</text>
</comment>
<name>A0A2S9J482_9SPHI</name>
<sequence>MAYYSWLYIKNTKTTLKNKLLLLAIALHSRYLIAGKKTSSRQLSANQTQEERLLPNYAAASKYF</sequence>
<reference evidence="1 2" key="1">
    <citation type="submission" date="2018-02" db="EMBL/GenBank/DDBJ databases">
        <title>The draft genome of Sphingobacterium sp. 5JN-11.</title>
        <authorList>
            <person name="Liu L."/>
            <person name="Li L."/>
            <person name="Liang L."/>
            <person name="Zhang X."/>
            <person name="Wang T."/>
        </authorList>
    </citation>
    <scope>NUCLEOTIDE SEQUENCE [LARGE SCALE GENOMIC DNA]</scope>
    <source>
        <strain evidence="1 2">5JN-11</strain>
    </source>
</reference>
<dbReference type="AlphaFoldDB" id="A0A2S9J482"/>